<protein>
    <submittedName>
        <fullName evidence="2">Glycosyltransferase family 25 protein</fullName>
    </submittedName>
</protein>
<sequence>MKAEAFIIHLARAHGRARQVERLRQSLPLPVTVIDAVDGQTLPEEKVAEVYKPRLHRPRYPFPLRISEIACFLSHRKAWAAIVDRKLDAGLVVEDDVEIDTARFAEVFDLALAHMQGNDLVRFPKKARGEKGRVAAHSGVARLIAPRHPRLGMQAQLVSRDAAKALLTFTHVFDRPVDTTVQMQWLHGVRVLSAMPVAIREVAGELGGTTVQGKGKPFVEVLAREVQRTIYRASVRARNVLDLRMLAR</sequence>
<dbReference type="EMBL" id="JAOCZP010000002">
    <property type="protein sequence ID" value="MCT7374872.1"/>
    <property type="molecule type" value="Genomic_DNA"/>
</dbReference>
<name>A0ABT2LJT9_9HYPH</name>
<feature type="domain" description="Glycosyl transferase family 25" evidence="1">
    <location>
        <begin position="4"/>
        <end position="118"/>
    </location>
</feature>
<evidence type="ECO:0000259" key="1">
    <source>
        <dbReference type="Pfam" id="PF01755"/>
    </source>
</evidence>
<evidence type="ECO:0000313" key="2">
    <source>
        <dbReference type="EMBL" id="MCT7374872.1"/>
    </source>
</evidence>
<evidence type="ECO:0000313" key="3">
    <source>
        <dbReference type="Proteomes" id="UP001320831"/>
    </source>
</evidence>
<comment type="caution">
    <text evidence="2">The sequence shown here is derived from an EMBL/GenBank/DDBJ whole genome shotgun (WGS) entry which is preliminary data.</text>
</comment>
<dbReference type="InterPro" id="IPR002654">
    <property type="entry name" value="Glyco_trans_25"/>
</dbReference>
<organism evidence="2 3">
    <name type="scientific">Chelativorans salis</name>
    <dbReference type="NCBI Taxonomy" id="2978478"/>
    <lineage>
        <taxon>Bacteria</taxon>
        <taxon>Pseudomonadati</taxon>
        <taxon>Pseudomonadota</taxon>
        <taxon>Alphaproteobacteria</taxon>
        <taxon>Hyphomicrobiales</taxon>
        <taxon>Phyllobacteriaceae</taxon>
        <taxon>Chelativorans</taxon>
    </lineage>
</organism>
<reference evidence="2 3" key="1">
    <citation type="submission" date="2022-09" db="EMBL/GenBank/DDBJ databases">
        <title>Chelativorans salina sp. nov., a novel slightly halophilic bacterium isolated from a saline lake sediment enrichment.</title>
        <authorList>
            <person name="Gao L."/>
            <person name="Fang B.-Z."/>
            <person name="Li W.-J."/>
        </authorList>
    </citation>
    <scope>NUCLEOTIDE SEQUENCE [LARGE SCALE GENOMIC DNA]</scope>
    <source>
        <strain evidence="2 3">EGI FJ00035</strain>
    </source>
</reference>
<accession>A0ABT2LJT9</accession>
<keyword evidence="3" id="KW-1185">Reference proteome</keyword>
<gene>
    <name evidence="2" type="ORF">N5A92_07455</name>
</gene>
<dbReference type="Proteomes" id="UP001320831">
    <property type="component" value="Unassembled WGS sequence"/>
</dbReference>
<dbReference type="CDD" id="cd06532">
    <property type="entry name" value="Glyco_transf_25"/>
    <property type="match status" value="1"/>
</dbReference>
<dbReference type="RefSeq" id="WP_260901414.1">
    <property type="nucleotide sequence ID" value="NZ_JAOCZP010000002.1"/>
</dbReference>
<dbReference type="Pfam" id="PF01755">
    <property type="entry name" value="Glyco_transf_25"/>
    <property type="match status" value="1"/>
</dbReference>
<proteinExistence type="predicted"/>